<comment type="caution">
    <text evidence="2">The sequence shown here is derived from an EMBL/GenBank/DDBJ whole genome shotgun (WGS) entry which is preliminary data.</text>
</comment>
<dbReference type="Gene3D" id="3.80.10.10">
    <property type="entry name" value="Ribonuclease Inhibitor"/>
    <property type="match status" value="1"/>
</dbReference>
<keyword evidence="3" id="KW-1185">Reference proteome</keyword>
<evidence type="ECO:0008006" key="4">
    <source>
        <dbReference type="Google" id="ProtNLM"/>
    </source>
</evidence>
<dbReference type="SUPFAM" id="SSF52047">
    <property type="entry name" value="RNI-like"/>
    <property type="match status" value="1"/>
</dbReference>
<dbReference type="AlphaFoldDB" id="A0A9P5U567"/>
<dbReference type="InterPro" id="IPR032675">
    <property type="entry name" value="LRR_dom_sf"/>
</dbReference>
<organism evidence="2 3">
    <name type="scientific">Rhodocollybia butyracea</name>
    <dbReference type="NCBI Taxonomy" id="206335"/>
    <lineage>
        <taxon>Eukaryota</taxon>
        <taxon>Fungi</taxon>
        <taxon>Dikarya</taxon>
        <taxon>Basidiomycota</taxon>
        <taxon>Agaricomycotina</taxon>
        <taxon>Agaricomycetes</taxon>
        <taxon>Agaricomycetidae</taxon>
        <taxon>Agaricales</taxon>
        <taxon>Marasmiineae</taxon>
        <taxon>Omphalotaceae</taxon>
        <taxon>Rhodocollybia</taxon>
    </lineage>
</organism>
<dbReference type="Proteomes" id="UP000772434">
    <property type="component" value="Unassembled WGS sequence"/>
</dbReference>
<accession>A0A9P5U567</accession>
<sequence>MLAMSNKDVEEHELEVARLTEQLRVVQAETEWLKTQRATLLSSLSPMRKLPNEILLRIFQQVCDENLLQCYPWLVEEDPPTSITSPVITYLPTMAISSVCSRWRALALSSPSLWAGLKLEICTTTVFQSKTLTGFADTVTRYLDRSGDWPLKISLGITGLPIGGVPSLIHLKEHAWHWKTFRYEGDFSLLGYGLLYEMCFPILGELDIPWITTSDELDLFEQCPRLHALSASWPEGPTSSVPYNQLDYLNLGQQSTITDLVQALHSCPSLKCLEAGLLINESEDADLEQGGHGTWPDVALLTIDGSSSYTMFSSFDFPSLNHLVIDGLVDWPADIFLSFVSRSSCIITTFTLRGISMSDLDLIAALRVMPALLHFELDIKYEQSENPITSHLISNLTHRDHKSTSSPLVPKLHSFHLRYQAADPFDDAAFVSMVQSRWFKPGSPLSAKMSVMGRSSIRSVVLKFTSREVNLDIYRPLRVLDAEGLRVVVDGTNGVQI</sequence>
<reference evidence="2" key="1">
    <citation type="submission" date="2020-11" db="EMBL/GenBank/DDBJ databases">
        <authorList>
            <consortium name="DOE Joint Genome Institute"/>
            <person name="Ahrendt S."/>
            <person name="Riley R."/>
            <person name="Andreopoulos W."/>
            <person name="Labutti K."/>
            <person name="Pangilinan J."/>
            <person name="Ruiz-Duenas F.J."/>
            <person name="Barrasa J.M."/>
            <person name="Sanchez-Garcia M."/>
            <person name="Camarero S."/>
            <person name="Miyauchi S."/>
            <person name="Serrano A."/>
            <person name="Linde D."/>
            <person name="Babiker R."/>
            <person name="Drula E."/>
            <person name="Ayuso-Fernandez I."/>
            <person name="Pacheco R."/>
            <person name="Padilla G."/>
            <person name="Ferreira P."/>
            <person name="Barriuso J."/>
            <person name="Kellner H."/>
            <person name="Castanera R."/>
            <person name="Alfaro M."/>
            <person name="Ramirez L."/>
            <person name="Pisabarro A.G."/>
            <person name="Kuo A."/>
            <person name="Tritt A."/>
            <person name="Lipzen A."/>
            <person name="He G."/>
            <person name="Yan M."/>
            <person name="Ng V."/>
            <person name="Cullen D."/>
            <person name="Martin F."/>
            <person name="Rosso M.-N."/>
            <person name="Henrissat B."/>
            <person name="Hibbett D."/>
            <person name="Martinez A.T."/>
            <person name="Grigoriev I.V."/>
        </authorList>
    </citation>
    <scope>NUCLEOTIDE SEQUENCE</scope>
    <source>
        <strain evidence="2">AH 40177</strain>
    </source>
</reference>
<evidence type="ECO:0000256" key="1">
    <source>
        <dbReference type="SAM" id="Coils"/>
    </source>
</evidence>
<evidence type="ECO:0000313" key="3">
    <source>
        <dbReference type="Proteomes" id="UP000772434"/>
    </source>
</evidence>
<dbReference type="OrthoDB" id="3022400at2759"/>
<evidence type="ECO:0000313" key="2">
    <source>
        <dbReference type="EMBL" id="KAF9066392.1"/>
    </source>
</evidence>
<name>A0A9P5U567_9AGAR</name>
<feature type="coiled-coil region" evidence="1">
    <location>
        <begin position="2"/>
        <end position="29"/>
    </location>
</feature>
<gene>
    <name evidence="2" type="ORF">BDP27DRAFT_1330676</name>
</gene>
<proteinExistence type="predicted"/>
<protein>
    <recommendedName>
        <fullName evidence="4">F-box domain-containing protein</fullName>
    </recommendedName>
</protein>
<dbReference type="EMBL" id="JADNRY010000088">
    <property type="protein sequence ID" value="KAF9066392.1"/>
    <property type="molecule type" value="Genomic_DNA"/>
</dbReference>
<keyword evidence="1" id="KW-0175">Coiled coil</keyword>